<dbReference type="AlphaFoldDB" id="A0A0U1L4Z5"/>
<dbReference type="EMBL" id="CTRP01000014">
    <property type="protein sequence ID" value="CQR74369.1"/>
    <property type="molecule type" value="Genomic_DNA"/>
</dbReference>
<keyword evidence="1" id="KW-0812">Transmembrane</keyword>
<dbReference type="Proteomes" id="UP000049855">
    <property type="component" value="Unassembled WGS sequence"/>
</dbReference>
<dbReference type="RefSeq" id="WP_021170370.1">
    <property type="nucleotide sequence ID" value="NZ_CTRP01000014.1"/>
</dbReference>
<evidence type="ECO:0000313" key="3">
    <source>
        <dbReference type="Proteomes" id="UP000049855"/>
    </source>
</evidence>
<keyword evidence="1" id="KW-1133">Transmembrane helix</keyword>
<sequence length="196" mass="21818">MWPEIFEFLSTIAAAACCSAAVKLADDYLDREYDAIAGKTNWAEIFDKGTMLYAMFLLALSAGINAPLALSLFLGSYIVGMFSAMRDKFPSRLNGFQESLVAVTVGLLLFGWNTMLFSLSFVFAIQLFDDYIDAHSDNLSGQRNLANRYGKMECLLVGLFCTLAAFWLDERLFAPTLAGTAIIYILSFRFNNTVRI</sequence>
<protein>
    <submittedName>
        <fullName evidence="2">Uncharacterized protein</fullName>
    </submittedName>
</protein>
<gene>
    <name evidence="2" type="ORF">SpAn4DRAFT_0831</name>
</gene>
<name>A0A0U1L4Z5_9FIRM</name>
<reference evidence="3" key="1">
    <citation type="submission" date="2015-03" db="EMBL/GenBank/DDBJ databases">
        <authorList>
            <person name="Nijsse Bart"/>
        </authorList>
    </citation>
    <scope>NUCLEOTIDE SEQUENCE [LARGE SCALE GENOMIC DNA]</scope>
</reference>
<evidence type="ECO:0000256" key="1">
    <source>
        <dbReference type="SAM" id="Phobius"/>
    </source>
</evidence>
<feature type="transmembrane region" description="Helical" evidence="1">
    <location>
        <begin position="172"/>
        <end position="190"/>
    </location>
</feature>
<organism evidence="2 3">
    <name type="scientific">Sporomusa ovata</name>
    <dbReference type="NCBI Taxonomy" id="2378"/>
    <lineage>
        <taxon>Bacteria</taxon>
        <taxon>Bacillati</taxon>
        <taxon>Bacillota</taxon>
        <taxon>Negativicutes</taxon>
        <taxon>Selenomonadales</taxon>
        <taxon>Sporomusaceae</taxon>
        <taxon>Sporomusa</taxon>
    </lineage>
</organism>
<accession>A0A0U1L4Z5</accession>
<keyword evidence="3" id="KW-1185">Reference proteome</keyword>
<feature type="transmembrane region" description="Helical" evidence="1">
    <location>
        <begin position="51"/>
        <end position="79"/>
    </location>
</feature>
<evidence type="ECO:0000313" key="2">
    <source>
        <dbReference type="EMBL" id="CQR74369.1"/>
    </source>
</evidence>
<keyword evidence="1" id="KW-0472">Membrane</keyword>
<proteinExistence type="predicted"/>
<feature type="transmembrane region" description="Helical" evidence="1">
    <location>
        <begin position="100"/>
        <end position="128"/>
    </location>
</feature>